<feature type="compositionally biased region" description="Basic and acidic residues" evidence="1">
    <location>
        <begin position="157"/>
        <end position="178"/>
    </location>
</feature>
<feature type="compositionally biased region" description="Basic and acidic residues" evidence="1">
    <location>
        <begin position="76"/>
        <end position="111"/>
    </location>
</feature>
<dbReference type="AlphaFoldDB" id="A0A9D4P7W5"/>
<feature type="compositionally biased region" description="Basic and acidic residues" evidence="1">
    <location>
        <begin position="298"/>
        <end position="308"/>
    </location>
</feature>
<feature type="compositionally biased region" description="Basic and acidic residues" evidence="1">
    <location>
        <begin position="222"/>
        <end position="243"/>
    </location>
</feature>
<reference evidence="2" key="1">
    <citation type="submission" date="2020-06" db="EMBL/GenBank/DDBJ databases">
        <authorList>
            <person name="Ji K."/>
            <person name="Li J."/>
        </authorList>
    </citation>
    <scope>NUCLEOTIDE SEQUENCE</scope>
    <source>
        <strain evidence="2">JKM2019</strain>
        <tissue evidence="2">Whole body</tissue>
    </source>
</reference>
<evidence type="ECO:0000256" key="1">
    <source>
        <dbReference type="SAM" id="MobiDB-lite"/>
    </source>
</evidence>
<gene>
    <name evidence="2" type="ORF">HUG17_1125</name>
</gene>
<feature type="compositionally biased region" description="Basic and acidic residues" evidence="1">
    <location>
        <begin position="187"/>
        <end position="215"/>
    </location>
</feature>
<reference evidence="2" key="2">
    <citation type="journal article" date="2021" name="World Allergy Organ. J.">
        <title>Chromosome-level assembly of Dermatophagoides farinae genome and transcriptome reveals two novel allergens Der f 37 and Der f 39.</title>
        <authorList>
            <person name="Chen J."/>
            <person name="Cai Z."/>
            <person name="Fan D."/>
            <person name="Hu J."/>
            <person name="Hou Y."/>
            <person name="He Y."/>
            <person name="Zhang Z."/>
            <person name="Zhao Z."/>
            <person name="Gao P."/>
            <person name="Hu W."/>
            <person name="Sun J."/>
            <person name="Li J."/>
            <person name="Ji K."/>
        </authorList>
    </citation>
    <scope>NUCLEOTIDE SEQUENCE</scope>
    <source>
        <strain evidence="2">JKM2019</strain>
    </source>
</reference>
<feature type="compositionally biased region" description="Low complexity" evidence="1">
    <location>
        <begin position="340"/>
        <end position="351"/>
    </location>
</feature>
<protein>
    <submittedName>
        <fullName evidence="2">Wnt-binding factor-like protein</fullName>
    </submittedName>
</protein>
<feature type="compositionally biased region" description="Basic and acidic residues" evidence="1">
    <location>
        <begin position="45"/>
        <end position="65"/>
    </location>
</feature>
<feature type="compositionally biased region" description="Basic and acidic residues" evidence="1">
    <location>
        <begin position="19"/>
        <end position="36"/>
    </location>
</feature>
<dbReference type="EMBL" id="SDOV01000001">
    <property type="protein sequence ID" value="KAH7645587.1"/>
    <property type="molecule type" value="Genomic_DNA"/>
</dbReference>
<feature type="compositionally biased region" description="Polar residues" evidence="1">
    <location>
        <begin position="281"/>
        <end position="293"/>
    </location>
</feature>
<name>A0A9D4P7W5_DERFA</name>
<accession>A0A9D4P7W5</accession>
<evidence type="ECO:0000313" key="2">
    <source>
        <dbReference type="EMBL" id="KAH7645587.1"/>
    </source>
</evidence>
<sequence length="575" mass="67580">MSFKMQGYLKIIQDEAEKLREVKGVPRGRSNGDRNRNTKNYSNRNGDDRFKRNDSKYSYRDDDFANKWTSNSSGRGRNDYYNHCDRNNEDSDYKSNNRYRGNDDDNNDRRGKANPYALPPSDSRDNDKIDSDRYSGRENKYSSRQNEDSNCKWTGRSNERNQDYNDDSYGRSDRKEKFNPYALPPSDSRDNDKRDSDRYSGRENKYSSRQNEDSNCKWTGRSNERNQDYNDDSYGRSDRKEKFNPYALPPSDSRDNDKRDSDRYSGRENKYSSRQNEDSNCKWTGRSNESNQDYNDDSYGRSDRKEKFNPYALPPSDERDNEDQDTRNDNKYSGPFNDESSLGKSKYSSSSTDCYGNRDDGSRYNSRRDNDEFKKDRREVDRQSMESSRNSYGRDNDEPARNTWKSSQVSVTKDSFRDFDRLLVEFKPPKNLRLQHIILEIESRQIYEKMETILKSSSSKKIVVIIQRTHEFSDLTGKVLSGKGCSVKSLNEQNMDNIEHNEVQAFSTTFEFLADHPNVQLELPDVVINCDLAFKRVKFLERFLVSKSTDKKEVEIYHLGLSNSPFVHTLREIFE</sequence>
<dbReference type="Proteomes" id="UP000828236">
    <property type="component" value="Unassembled WGS sequence"/>
</dbReference>
<feature type="region of interest" description="Disordered" evidence="1">
    <location>
        <begin position="19"/>
        <end position="407"/>
    </location>
</feature>
<comment type="caution">
    <text evidence="2">The sequence shown here is derived from an EMBL/GenBank/DDBJ whole genome shotgun (WGS) entry which is preliminary data.</text>
</comment>
<feature type="compositionally biased region" description="Basic and acidic residues" evidence="1">
    <location>
        <begin position="356"/>
        <end position="384"/>
    </location>
</feature>
<organism evidence="2">
    <name type="scientific">Dermatophagoides farinae</name>
    <name type="common">American house dust mite</name>
    <dbReference type="NCBI Taxonomy" id="6954"/>
    <lineage>
        <taxon>Eukaryota</taxon>
        <taxon>Metazoa</taxon>
        <taxon>Ecdysozoa</taxon>
        <taxon>Arthropoda</taxon>
        <taxon>Chelicerata</taxon>
        <taxon>Arachnida</taxon>
        <taxon>Acari</taxon>
        <taxon>Acariformes</taxon>
        <taxon>Sarcoptiformes</taxon>
        <taxon>Astigmata</taxon>
        <taxon>Psoroptidia</taxon>
        <taxon>Analgoidea</taxon>
        <taxon>Pyroglyphidae</taxon>
        <taxon>Dermatophagoidinae</taxon>
        <taxon>Dermatophagoides</taxon>
    </lineage>
</organism>
<proteinExistence type="predicted"/>
<feature type="compositionally biased region" description="Basic and acidic residues" evidence="1">
    <location>
        <begin position="252"/>
        <end position="280"/>
    </location>
</feature>
<feature type="compositionally biased region" description="Basic and acidic residues" evidence="1">
    <location>
        <begin position="122"/>
        <end position="150"/>
    </location>
</feature>